<name>A0A5J4WZJ9_9EUKA</name>
<dbReference type="AlphaFoldDB" id="A0A5J4WZJ9"/>
<proteinExistence type="predicted"/>
<gene>
    <name evidence="5" type="ORF">EZS28_004199</name>
</gene>
<accession>A0A5J4WZJ9</accession>
<comment type="caution">
    <text evidence="5">The sequence shown here is derived from an EMBL/GenBank/DDBJ whole genome shotgun (WGS) entry which is preliminary data.</text>
</comment>
<sequence length="838" mass="98145">MAEEEKFEDLVFDPLQYEQMEKDCVETTDELRQIPALTTYLDEYGKLFKAMKKGHESEMRLVQRCKILQADRKRAVVKIQAAMNVAIEDSGTIETFQKERDTLKNTLNEAKRLLIETKEEIDRLTQEMEDKKKLLNIGPELAADYKRQLADMGSKKQQLLKDRDEIAKRVTDSRKEQTDLNDKNTRLHNENNTLSDEIDELERQYQEKRAEMEAAKLRKIRADEESKKLKKEIDELNDNTDKEKNEGQSIQQNLQMLSVNINQINQDIDKRTTEAGTLSDSRQKAEEDLKRERERVLHLRAENDGIVKEIADLHKQIIQTQITVGEQRRGRDRVVQQLRQTEAKRAEMEKERIAKREVLREAEEAHEQQERENKEAKGTIEMYEKKLQLLQKKVVSNAQEVKRKQEMKELALMEKRFMETHKANAKSDLEKLKKDIEQYLTEKNRYDEECLKAQQELQQMRRTLSQKAEIITQANGAVDEAEQRLRSQQNMLETVQTERNLGSRKLITAQDANTELQHRFMALEQEISQVKETIKTTDKQLLEENLRLDQMVASAKALRKKVVEYEAQLAVAEETVNAQKDQIKQLMQIISTSETQVHREREEYKHVMGERAVLDQQLIERDHELSGLYERMVLQQATLGKGESQYADITDKIDEAVQRVIVLRQQSAALRARVVLIKQLEREVLRLDSDVTNERLKIRGMEDEFVAPINAHRWRMLESIDPDCLEILSKIHALQKKLIVVTDELTEKNQLIQEKERLGIQLSELIHKQSGPELEKEIERMKSQLKEKEGSVKTINTELRIAREEGAGYEEQIDRLREELYMLKESYLESMKQATGLR</sequence>
<feature type="compositionally biased region" description="Basic and acidic residues" evidence="3">
    <location>
        <begin position="159"/>
        <end position="189"/>
    </location>
</feature>
<feature type="region of interest" description="Disordered" evidence="3">
    <location>
        <begin position="154"/>
        <end position="191"/>
    </location>
</feature>
<organism evidence="5 6">
    <name type="scientific">Streblomastix strix</name>
    <dbReference type="NCBI Taxonomy" id="222440"/>
    <lineage>
        <taxon>Eukaryota</taxon>
        <taxon>Metamonada</taxon>
        <taxon>Preaxostyla</taxon>
        <taxon>Oxymonadida</taxon>
        <taxon>Streblomastigidae</taxon>
        <taxon>Streblomastix</taxon>
    </lineage>
</organism>
<evidence type="ECO:0000256" key="2">
    <source>
        <dbReference type="SAM" id="Coils"/>
    </source>
</evidence>
<keyword evidence="5" id="KW-0966">Cell projection</keyword>
<feature type="coiled-coil region" evidence="2">
    <location>
        <begin position="748"/>
        <end position="819"/>
    </location>
</feature>
<dbReference type="PANTHER" id="PTHR32083:SF0">
    <property type="entry name" value="CILIA AND FLAGELLA-ASSOCIATED PROTEIN 58"/>
    <property type="match status" value="1"/>
</dbReference>
<keyword evidence="1 2" id="KW-0175">Coiled coil</keyword>
<dbReference type="Pfam" id="PF21771">
    <property type="entry name" value="CFAP58_CC"/>
    <property type="match status" value="1"/>
</dbReference>
<dbReference type="GO" id="GO:0005856">
    <property type="term" value="C:cytoskeleton"/>
    <property type="evidence" value="ECO:0007669"/>
    <property type="project" value="TreeGrafter"/>
</dbReference>
<evidence type="ECO:0000256" key="3">
    <source>
        <dbReference type="SAM" id="MobiDB-lite"/>
    </source>
</evidence>
<protein>
    <submittedName>
        <fullName evidence="5">Putative Cilia-and flagella-associated protein 58</fullName>
    </submittedName>
</protein>
<dbReference type="PANTHER" id="PTHR32083">
    <property type="entry name" value="CILIA AND FLAGELLA-ASSOCIATED PROTEIN 58-RELATED"/>
    <property type="match status" value="1"/>
</dbReference>
<keyword evidence="5" id="KW-0969">Cilium</keyword>
<dbReference type="EMBL" id="SNRW01000589">
    <property type="protein sequence ID" value="KAA6400273.1"/>
    <property type="molecule type" value="Genomic_DNA"/>
</dbReference>
<dbReference type="OrthoDB" id="264785at2759"/>
<evidence type="ECO:0000313" key="5">
    <source>
        <dbReference type="EMBL" id="KAA6400273.1"/>
    </source>
</evidence>
<keyword evidence="5" id="KW-0282">Flagellum</keyword>
<feature type="domain" description="Cilia- and flagella-associated protein 58 central coiled coil" evidence="4">
    <location>
        <begin position="387"/>
        <end position="651"/>
    </location>
</feature>
<reference evidence="5 6" key="1">
    <citation type="submission" date="2019-03" db="EMBL/GenBank/DDBJ databases">
        <title>Single cell metagenomics reveals metabolic interactions within the superorganism composed of flagellate Streblomastix strix and complex community of Bacteroidetes bacteria on its surface.</title>
        <authorList>
            <person name="Treitli S.C."/>
            <person name="Kolisko M."/>
            <person name="Husnik F."/>
            <person name="Keeling P."/>
            <person name="Hampl V."/>
        </authorList>
    </citation>
    <scope>NUCLEOTIDE SEQUENCE [LARGE SCALE GENOMIC DNA]</scope>
    <source>
        <strain evidence="5">ST1C</strain>
    </source>
</reference>
<evidence type="ECO:0000313" key="6">
    <source>
        <dbReference type="Proteomes" id="UP000324800"/>
    </source>
</evidence>
<evidence type="ECO:0000259" key="4">
    <source>
        <dbReference type="Pfam" id="PF21771"/>
    </source>
</evidence>
<dbReference type="InterPro" id="IPR049270">
    <property type="entry name" value="CFAP58_CC"/>
</dbReference>
<evidence type="ECO:0000256" key="1">
    <source>
        <dbReference type="ARBA" id="ARBA00023054"/>
    </source>
</evidence>
<dbReference type="Proteomes" id="UP000324800">
    <property type="component" value="Unassembled WGS sequence"/>
</dbReference>
<feature type="coiled-coil region" evidence="2">
    <location>
        <begin position="331"/>
        <end position="589"/>
    </location>
</feature>